<proteinExistence type="predicted"/>
<dbReference type="InterPro" id="IPR010921">
    <property type="entry name" value="Trp_repressor/repl_initiator"/>
</dbReference>
<name>A0ABS5WMJ2_9RHOB</name>
<dbReference type="EMBL" id="JAHHDY010000008">
    <property type="protein sequence ID" value="MBT3140344.1"/>
    <property type="molecule type" value="Genomic_DNA"/>
</dbReference>
<comment type="caution">
    <text evidence="1">The sequence shown here is derived from an EMBL/GenBank/DDBJ whole genome shotgun (WGS) entry which is preliminary data.</text>
</comment>
<reference evidence="1 2" key="1">
    <citation type="submission" date="2021-05" db="EMBL/GenBank/DDBJ databases">
        <title>Draft genomes of marine bacteria isolated from model chitin particles.</title>
        <authorList>
            <person name="Datta M.S."/>
            <person name="Schwartzman J.A."/>
            <person name="Cordero O."/>
        </authorList>
    </citation>
    <scope>NUCLEOTIDE SEQUENCE [LARGE SCALE GENOMIC DNA]</scope>
    <source>
        <strain evidence="1 2">4E07</strain>
    </source>
</reference>
<dbReference type="Proteomes" id="UP000763802">
    <property type="component" value="Unassembled WGS sequence"/>
</dbReference>
<organism evidence="1 2">
    <name type="scientific">Falsiruegeria litorea</name>
    <dbReference type="NCBI Taxonomy" id="1280831"/>
    <lineage>
        <taxon>Bacteria</taxon>
        <taxon>Pseudomonadati</taxon>
        <taxon>Pseudomonadota</taxon>
        <taxon>Alphaproteobacteria</taxon>
        <taxon>Rhodobacterales</taxon>
        <taxon>Roseobacteraceae</taxon>
        <taxon>Falsiruegeria</taxon>
    </lineage>
</organism>
<dbReference type="Pfam" id="PF01527">
    <property type="entry name" value="HTH_Tnp_1"/>
    <property type="match status" value="1"/>
</dbReference>
<accession>A0ABS5WMJ2</accession>
<dbReference type="SUPFAM" id="SSF48295">
    <property type="entry name" value="TrpR-like"/>
    <property type="match status" value="1"/>
</dbReference>
<evidence type="ECO:0000313" key="2">
    <source>
        <dbReference type="Proteomes" id="UP000763802"/>
    </source>
</evidence>
<keyword evidence="2" id="KW-1185">Reference proteome</keyword>
<sequence>MAKRQNFSDQFKAKVALGALRCNKAVQEIAAKKKQLHPNGLSTWKQQAIYCMADGF</sequence>
<dbReference type="InterPro" id="IPR002514">
    <property type="entry name" value="Transposase_8"/>
</dbReference>
<dbReference type="RefSeq" id="WP_113824288.1">
    <property type="nucleotide sequence ID" value="NZ_JAHHDY010000008.1"/>
</dbReference>
<gene>
    <name evidence="1" type="ORF">KL867_04705</name>
</gene>
<protein>
    <submittedName>
        <fullName evidence="1">Transposase</fullName>
    </submittedName>
</protein>
<evidence type="ECO:0000313" key="1">
    <source>
        <dbReference type="EMBL" id="MBT3140344.1"/>
    </source>
</evidence>